<sequence length="267" mass="28825">MIAPGAAVQYIRQRSIQTLKAYDKSEHCLLVIGGNGFVGSNILQRAVQKGIEVRSLNPSGKPQWQDVPWIDQVDWHKGNVFNDEQLSKAVEGVTGVISTVGAFGNKEFMEKMCGDATIQAVEAAQKAGVERFVFVSNSRVGSYNPPWLPLYGYYHGKERAEAAVQARFPNTGVLLRPGFIYGWRRTAKGRGVPLQLVGTPLSMLARDLGPISTALSCVPLVGDEIRAAIPVDAVAKAAVLSAIGSVHGQTLDTTNMLEIAASFHVHE</sequence>
<organism evidence="2 5">
    <name type="scientific">Peronospora belbahrii</name>
    <dbReference type="NCBI Taxonomy" id="622444"/>
    <lineage>
        <taxon>Eukaryota</taxon>
        <taxon>Sar</taxon>
        <taxon>Stramenopiles</taxon>
        <taxon>Oomycota</taxon>
        <taxon>Peronosporomycetes</taxon>
        <taxon>Peronosporales</taxon>
        <taxon>Peronosporaceae</taxon>
        <taxon>Peronospora</taxon>
    </lineage>
</organism>
<gene>
    <name evidence="3" type="ORF">PBS001_LOCUS8670</name>
    <name evidence="2" type="ORF">PBS003_LOCUS7666</name>
</gene>
<name>A0AAU9L2D4_9STRA</name>
<proteinExistence type="predicted"/>
<evidence type="ECO:0000313" key="2">
    <source>
        <dbReference type="EMBL" id="CAH0481056.1"/>
    </source>
</evidence>
<dbReference type="EMBL" id="CAKLCB010000388">
    <property type="protein sequence ID" value="CAH0522236.1"/>
    <property type="molecule type" value="Genomic_DNA"/>
</dbReference>
<dbReference type="Pfam" id="PF13460">
    <property type="entry name" value="NAD_binding_10"/>
    <property type="match status" value="1"/>
</dbReference>
<dbReference type="AlphaFoldDB" id="A0AAU9L2D4"/>
<evidence type="ECO:0000313" key="3">
    <source>
        <dbReference type="EMBL" id="CAH0522236.1"/>
    </source>
</evidence>
<dbReference type="FunFam" id="3.40.50.720:FF:000349">
    <property type="entry name" value="Uncharacterized protein At1g32220, chloroplastic"/>
    <property type="match status" value="1"/>
</dbReference>
<dbReference type="SUPFAM" id="SSF51735">
    <property type="entry name" value="NAD(P)-binding Rossmann-fold domains"/>
    <property type="match status" value="1"/>
</dbReference>
<evidence type="ECO:0000313" key="4">
    <source>
        <dbReference type="Proteomes" id="UP001158986"/>
    </source>
</evidence>
<protein>
    <recommendedName>
        <fullName evidence="1">NAD(P)-binding domain-containing protein</fullName>
    </recommendedName>
</protein>
<dbReference type="GO" id="GO:0005739">
    <property type="term" value="C:mitochondrion"/>
    <property type="evidence" value="ECO:0007669"/>
    <property type="project" value="TreeGrafter"/>
</dbReference>
<dbReference type="Gene3D" id="3.40.50.720">
    <property type="entry name" value="NAD(P)-binding Rossmann-like Domain"/>
    <property type="match status" value="1"/>
</dbReference>
<evidence type="ECO:0000259" key="1">
    <source>
        <dbReference type="Pfam" id="PF13460"/>
    </source>
</evidence>
<accession>A0AAU9L2D4</accession>
<dbReference type="Proteomes" id="UP001158986">
    <property type="component" value="Unassembled WGS sequence"/>
</dbReference>
<dbReference type="GO" id="GO:0044877">
    <property type="term" value="F:protein-containing complex binding"/>
    <property type="evidence" value="ECO:0007669"/>
    <property type="project" value="TreeGrafter"/>
</dbReference>
<comment type="caution">
    <text evidence="2">The sequence shown here is derived from an EMBL/GenBank/DDBJ whole genome shotgun (WGS) entry which is preliminary data.</text>
</comment>
<dbReference type="EMBL" id="CAKKTJ010000326">
    <property type="protein sequence ID" value="CAH0481056.1"/>
    <property type="molecule type" value="Genomic_DNA"/>
</dbReference>
<evidence type="ECO:0000313" key="5">
    <source>
        <dbReference type="Proteomes" id="UP001160483"/>
    </source>
</evidence>
<reference evidence="2 4" key="1">
    <citation type="submission" date="2021-11" db="EMBL/GenBank/DDBJ databases">
        <authorList>
            <person name="Islam A."/>
            <person name="Islam S."/>
            <person name="Flora M.S."/>
            <person name="Rahman M."/>
            <person name="Ziaur R.M."/>
            <person name="Epstein J.H."/>
            <person name="Hassan M."/>
            <person name="Klassen M."/>
            <person name="Woodard K."/>
            <person name="Webb A."/>
            <person name="Webby R.J."/>
            <person name="El Zowalaty M.E."/>
        </authorList>
    </citation>
    <scope>NUCLEOTIDE SEQUENCE</scope>
    <source>
        <strain evidence="3">Pbs1</strain>
        <strain evidence="2">Pbs3</strain>
    </source>
</reference>
<keyword evidence="4" id="KW-1185">Reference proteome</keyword>
<feature type="domain" description="NAD(P)-binding" evidence="1">
    <location>
        <begin position="33"/>
        <end position="183"/>
    </location>
</feature>
<dbReference type="PANTHER" id="PTHR12126:SF16">
    <property type="entry name" value="MIOREX COMPLEX COMPONENT 2"/>
    <property type="match status" value="1"/>
</dbReference>
<dbReference type="Proteomes" id="UP001160483">
    <property type="component" value="Unassembled WGS sequence"/>
</dbReference>
<dbReference type="PANTHER" id="PTHR12126">
    <property type="entry name" value="NADH-UBIQUINONE OXIDOREDUCTASE 39 KDA SUBUNIT-RELATED"/>
    <property type="match status" value="1"/>
</dbReference>
<dbReference type="InterPro" id="IPR016040">
    <property type="entry name" value="NAD(P)-bd_dom"/>
</dbReference>
<dbReference type="InterPro" id="IPR036291">
    <property type="entry name" value="NAD(P)-bd_dom_sf"/>
</dbReference>
<dbReference type="InterPro" id="IPR051207">
    <property type="entry name" value="ComplexI_NDUFA9_subunit"/>
</dbReference>